<dbReference type="Proteomes" id="UP000050741">
    <property type="component" value="Unassembled WGS sequence"/>
</dbReference>
<dbReference type="WBParaSite" id="GPLIN_001162900">
    <property type="protein sequence ID" value="GPLIN_001162900"/>
    <property type="gene ID" value="GPLIN_001162900"/>
</dbReference>
<sequence length="73" mass="8037">MDHWQKGAKVFIGPEVNCRTEASMAAAQNLPLISHKCKDQTVSDKKKPVLGFWFWVGNPGGSGARRSDKIGRP</sequence>
<organism evidence="1 2">
    <name type="scientific">Globodera pallida</name>
    <name type="common">Potato cyst nematode worm</name>
    <name type="synonym">Heterodera pallida</name>
    <dbReference type="NCBI Taxonomy" id="36090"/>
    <lineage>
        <taxon>Eukaryota</taxon>
        <taxon>Metazoa</taxon>
        <taxon>Ecdysozoa</taxon>
        <taxon>Nematoda</taxon>
        <taxon>Chromadorea</taxon>
        <taxon>Rhabditida</taxon>
        <taxon>Tylenchina</taxon>
        <taxon>Tylenchomorpha</taxon>
        <taxon>Tylenchoidea</taxon>
        <taxon>Heteroderidae</taxon>
        <taxon>Heteroderinae</taxon>
        <taxon>Globodera</taxon>
    </lineage>
</organism>
<dbReference type="SUPFAM" id="SSF53822">
    <property type="entry name" value="Periplasmic binding protein-like I"/>
    <property type="match status" value="1"/>
</dbReference>
<evidence type="ECO:0000313" key="1">
    <source>
        <dbReference type="Proteomes" id="UP000050741"/>
    </source>
</evidence>
<dbReference type="Gene3D" id="3.40.50.2300">
    <property type="match status" value="1"/>
</dbReference>
<evidence type="ECO:0000313" key="2">
    <source>
        <dbReference type="WBParaSite" id="GPLIN_001162900"/>
    </source>
</evidence>
<dbReference type="InterPro" id="IPR028082">
    <property type="entry name" value="Peripla_BP_I"/>
</dbReference>
<keyword evidence="1" id="KW-1185">Reference proteome</keyword>
<protein>
    <submittedName>
        <fullName evidence="2">Triose-phosphate isomerase</fullName>
    </submittedName>
</protein>
<reference evidence="1" key="1">
    <citation type="submission" date="2013-12" db="EMBL/GenBank/DDBJ databases">
        <authorList>
            <person name="Aslett M."/>
        </authorList>
    </citation>
    <scope>NUCLEOTIDE SEQUENCE [LARGE SCALE GENOMIC DNA]</scope>
    <source>
        <strain evidence="1">Lindley</strain>
    </source>
</reference>
<dbReference type="AlphaFoldDB" id="A0A183CFH4"/>
<accession>A0A183CFH4</accession>
<reference evidence="2" key="3">
    <citation type="submission" date="2016-06" db="UniProtKB">
        <authorList>
            <consortium name="WormBaseParasite"/>
        </authorList>
    </citation>
    <scope>IDENTIFICATION</scope>
</reference>
<reference evidence="1" key="2">
    <citation type="submission" date="2014-05" db="EMBL/GenBank/DDBJ databases">
        <title>The genome and life-stage specific transcriptomes of Globodera pallida elucidate key aspects of plant parasitism by a cyst nematode.</title>
        <authorList>
            <person name="Cotton J.A."/>
            <person name="Lilley C.J."/>
            <person name="Jones L.M."/>
            <person name="Kikuchi T."/>
            <person name="Reid A.J."/>
            <person name="Thorpe P."/>
            <person name="Tsai I.J."/>
            <person name="Beasley H."/>
            <person name="Blok V."/>
            <person name="Cock P.J.A."/>
            <person name="Van den Akker S.E."/>
            <person name="Holroyd N."/>
            <person name="Hunt M."/>
            <person name="Mantelin S."/>
            <person name="Naghra H."/>
            <person name="Pain A."/>
            <person name="Palomares-Rius J.E."/>
            <person name="Zarowiecki M."/>
            <person name="Berriman M."/>
            <person name="Jones J.T."/>
            <person name="Urwin P.E."/>
        </authorList>
    </citation>
    <scope>NUCLEOTIDE SEQUENCE [LARGE SCALE GENOMIC DNA]</scope>
    <source>
        <strain evidence="1">Lindley</strain>
    </source>
</reference>
<proteinExistence type="predicted"/>
<name>A0A183CFH4_GLOPA</name>